<name>A0AAE3EKH9_9SPIR</name>
<dbReference type="SUPFAM" id="SSF53822">
    <property type="entry name" value="Periplasmic binding protein-like I"/>
    <property type="match status" value="1"/>
</dbReference>
<dbReference type="Pfam" id="PF00392">
    <property type="entry name" value="GntR"/>
    <property type="match status" value="1"/>
</dbReference>
<evidence type="ECO:0000259" key="4">
    <source>
        <dbReference type="PROSITE" id="PS50949"/>
    </source>
</evidence>
<feature type="domain" description="HTH gntR-type" evidence="4">
    <location>
        <begin position="25"/>
        <end position="93"/>
    </location>
</feature>
<reference evidence="5" key="1">
    <citation type="submission" date="2021-08" db="EMBL/GenBank/DDBJ databases">
        <title>Comparative analyses of Brucepasteria parasyntrophica and Teretinema zuelzerae.</title>
        <authorList>
            <person name="Song Y."/>
            <person name="Brune A."/>
        </authorList>
    </citation>
    <scope>NUCLEOTIDE SEQUENCE</scope>
    <source>
        <strain evidence="5">DSM 1903</strain>
    </source>
</reference>
<evidence type="ECO:0000256" key="2">
    <source>
        <dbReference type="ARBA" id="ARBA00023125"/>
    </source>
</evidence>
<dbReference type="Proteomes" id="UP001198163">
    <property type="component" value="Unassembled WGS sequence"/>
</dbReference>
<dbReference type="InterPro" id="IPR036390">
    <property type="entry name" value="WH_DNA-bd_sf"/>
</dbReference>
<dbReference type="InterPro" id="IPR000524">
    <property type="entry name" value="Tscrpt_reg_HTH_GntR"/>
</dbReference>
<dbReference type="SMART" id="SM00345">
    <property type="entry name" value="HTH_GNTR"/>
    <property type="match status" value="1"/>
</dbReference>
<keyword evidence="3" id="KW-0804">Transcription</keyword>
<dbReference type="Pfam" id="PF13377">
    <property type="entry name" value="Peripla_BP_3"/>
    <property type="match status" value="1"/>
</dbReference>
<sequence length="359" mass="40132">MNRYIGETVKLTSEELGSINEASNQPKFLQIADRLRELIDCGRLSLGDRLPSVNEIIAHFSVSRDTAVKAYQELKDRGLIEATPNKACFVSNTLLTDDPPRILFLADSMSPFKERLYFGLIDSLPSGYYVDIYTHGDDFDTLRTIYEKYRAMRNCAAMMIIPTSAQNREYEYFRYVNPGNLLFLDRRVSGLRHPAVWQDFRHGFHSALVAQTAILSRYTRLVFLTKFYTNPIIEEMKEGLSRFAAGARIPFHQLRAPFTDRDAAAVIQPEAGDVYFILDDHLLSQLLQACEARNLRVGPDVGAVAINEGPLYPALKVPVSVLSADFYALGAEAAGFIANGSVPAAPVETRLTVRASLLP</sequence>
<dbReference type="PANTHER" id="PTHR38445:SF10">
    <property type="entry name" value="GNTR-FAMILY TRANSCRIPTIONAL REGULATOR"/>
    <property type="match status" value="1"/>
</dbReference>
<dbReference type="RefSeq" id="WP_230758010.1">
    <property type="nucleotide sequence ID" value="NZ_JAINWA010000003.1"/>
</dbReference>
<evidence type="ECO:0000256" key="3">
    <source>
        <dbReference type="ARBA" id="ARBA00023163"/>
    </source>
</evidence>
<dbReference type="PROSITE" id="PS50949">
    <property type="entry name" value="HTH_GNTR"/>
    <property type="match status" value="1"/>
</dbReference>
<evidence type="ECO:0000313" key="6">
    <source>
        <dbReference type="Proteomes" id="UP001198163"/>
    </source>
</evidence>
<dbReference type="AlphaFoldDB" id="A0AAE3EKH9"/>
<keyword evidence="1" id="KW-0805">Transcription regulation</keyword>
<dbReference type="GO" id="GO:0003700">
    <property type="term" value="F:DNA-binding transcription factor activity"/>
    <property type="evidence" value="ECO:0007669"/>
    <property type="project" value="InterPro"/>
</dbReference>
<evidence type="ECO:0000313" key="5">
    <source>
        <dbReference type="EMBL" id="MCD1655921.1"/>
    </source>
</evidence>
<dbReference type="Gene3D" id="3.40.50.2300">
    <property type="match status" value="2"/>
</dbReference>
<comment type="caution">
    <text evidence="5">The sequence shown here is derived from an EMBL/GenBank/DDBJ whole genome shotgun (WGS) entry which is preliminary data.</text>
</comment>
<proteinExistence type="predicted"/>
<dbReference type="GO" id="GO:0003677">
    <property type="term" value="F:DNA binding"/>
    <property type="evidence" value="ECO:0007669"/>
    <property type="project" value="UniProtKB-KW"/>
</dbReference>
<evidence type="ECO:0000256" key="1">
    <source>
        <dbReference type="ARBA" id="ARBA00023015"/>
    </source>
</evidence>
<dbReference type="CDD" id="cd07377">
    <property type="entry name" value="WHTH_GntR"/>
    <property type="match status" value="1"/>
</dbReference>
<keyword evidence="2" id="KW-0238">DNA-binding</keyword>
<organism evidence="5 6">
    <name type="scientific">Teretinema zuelzerae</name>
    <dbReference type="NCBI Taxonomy" id="156"/>
    <lineage>
        <taxon>Bacteria</taxon>
        <taxon>Pseudomonadati</taxon>
        <taxon>Spirochaetota</taxon>
        <taxon>Spirochaetia</taxon>
        <taxon>Spirochaetales</taxon>
        <taxon>Treponemataceae</taxon>
        <taxon>Teretinema</taxon>
    </lineage>
</organism>
<dbReference type="InterPro" id="IPR028082">
    <property type="entry name" value="Peripla_BP_I"/>
</dbReference>
<dbReference type="InterPro" id="IPR036388">
    <property type="entry name" value="WH-like_DNA-bd_sf"/>
</dbReference>
<dbReference type="InterPro" id="IPR046335">
    <property type="entry name" value="LacI/GalR-like_sensor"/>
</dbReference>
<dbReference type="Gene3D" id="1.10.10.10">
    <property type="entry name" value="Winged helix-like DNA-binding domain superfamily/Winged helix DNA-binding domain"/>
    <property type="match status" value="1"/>
</dbReference>
<dbReference type="PANTHER" id="PTHR38445">
    <property type="entry name" value="HTH-TYPE TRANSCRIPTIONAL REPRESSOR YTRA"/>
    <property type="match status" value="1"/>
</dbReference>
<gene>
    <name evidence="5" type="ORF">K7J14_14575</name>
</gene>
<dbReference type="EMBL" id="JAINWA010000003">
    <property type="protein sequence ID" value="MCD1655921.1"/>
    <property type="molecule type" value="Genomic_DNA"/>
</dbReference>
<keyword evidence="6" id="KW-1185">Reference proteome</keyword>
<protein>
    <submittedName>
        <fullName evidence="5">GntR family transcriptional regulator</fullName>
    </submittedName>
</protein>
<dbReference type="SUPFAM" id="SSF46785">
    <property type="entry name" value="Winged helix' DNA-binding domain"/>
    <property type="match status" value="1"/>
</dbReference>
<accession>A0AAE3EKH9</accession>